<proteinExistence type="predicted"/>
<dbReference type="InterPro" id="IPR007391">
    <property type="entry name" value="Vancomycin_resist_VanW"/>
</dbReference>
<protein>
    <recommendedName>
        <fullName evidence="1">YoaR-like putative peptidoglycan binding domain-containing protein</fullName>
    </recommendedName>
</protein>
<gene>
    <name evidence="2" type="ORF">COS38_03375</name>
</gene>
<dbReference type="EMBL" id="PEUM01000097">
    <property type="protein sequence ID" value="PIV25109.1"/>
    <property type="molecule type" value="Genomic_DNA"/>
</dbReference>
<evidence type="ECO:0000313" key="2">
    <source>
        <dbReference type="EMBL" id="PIV25109.1"/>
    </source>
</evidence>
<dbReference type="Pfam" id="PF12229">
    <property type="entry name" value="PG_binding_4"/>
    <property type="match status" value="2"/>
</dbReference>
<evidence type="ECO:0000259" key="1">
    <source>
        <dbReference type="Pfam" id="PF12229"/>
    </source>
</evidence>
<reference evidence="3" key="1">
    <citation type="submission" date="2017-09" db="EMBL/GenBank/DDBJ databases">
        <title>Depth-based differentiation of microbial function through sediment-hosted aquifers and enrichment of novel symbionts in the deep terrestrial subsurface.</title>
        <authorList>
            <person name="Probst A.J."/>
            <person name="Ladd B."/>
            <person name="Jarett J.K."/>
            <person name="Geller-Mcgrath D.E."/>
            <person name="Sieber C.M.K."/>
            <person name="Emerson J.B."/>
            <person name="Anantharaman K."/>
            <person name="Thomas B.C."/>
            <person name="Malmstrom R."/>
            <person name="Stieglmeier M."/>
            <person name="Klingl A."/>
            <person name="Woyke T."/>
            <person name="Ryan C.M."/>
            <person name="Banfield J.F."/>
        </authorList>
    </citation>
    <scope>NUCLEOTIDE SEQUENCE [LARGE SCALE GENOMIC DNA]</scope>
</reference>
<comment type="caution">
    <text evidence="2">The sequence shown here is derived from an EMBL/GenBank/DDBJ whole genome shotgun (WGS) entry which is preliminary data.</text>
</comment>
<dbReference type="Proteomes" id="UP000229966">
    <property type="component" value="Unassembled WGS sequence"/>
</dbReference>
<dbReference type="PANTHER" id="PTHR35788">
    <property type="entry name" value="EXPORTED PROTEIN-RELATED"/>
    <property type="match status" value="1"/>
</dbReference>
<dbReference type="InterPro" id="IPR052913">
    <property type="entry name" value="Glycopeptide_resist_protein"/>
</dbReference>
<evidence type="ECO:0000313" key="3">
    <source>
        <dbReference type="Proteomes" id="UP000229966"/>
    </source>
</evidence>
<dbReference type="PANTHER" id="PTHR35788:SF1">
    <property type="entry name" value="EXPORTED PROTEIN"/>
    <property type="match status" value="1"/>
</dbReference>
<dbReference type="InterPro" id="IPR038054">
    <property type="entry name" value="LD_TPept-like_central_sf"/>
</dbReference>
<feature type="domain" description="YoaR-like putative peptidoglycan binding" evidence="1">
    <location>
        <begin position="257"/>
        <end position="333"/>
    </location>
</feature>
<accession>A0A2M7CHK3</accession>
<dbReference type="Gene3D" id="3.10.20.800">
    <property type="match status" value="1"/>
</dbReference>
<dbReference type="Pfam" id="PF04294">
    <property type="entry name" value="VanW"/>
    <property type="match status" value="1"/>
</dbReference>
<organism evidence="2 3">
    <name type="scientific">Candidatus Berkelbacteria bacterium CG03_land_8_20_14_0_80_40_36</name>
    <dbReference type="NCBI Taxonomy" id="1974509"/>
    <lineage>
        <taxon>Bacteria</taxon>
        <taxon>Candidatus Berkelbacteria</taxon>
    </lineage>
</organism>
<name>A0A2M7CHK3_9BACT</name>
<dbReference type="InterPro" id="IPR022029">
    <property type="entry name" value="YoaR-like_PG-bd"/>
</dbReference>
<feature type="domain" description="YoaR-like putative peptidoglycan binding" evidence="1">
    <location>
        <begin position="81"/>
        <end position="190"/>
    </location>
</feature>
<sequence>MKKIIKKICAIIGFTLIAIIALGSLLLGITNYAYANRVLPRVYLGNEYLGGKTFNEVKKVVETNVSHIGPKIIFTNGVKSWSIDKVDIGLNVNGSQTATQALDWGRDDSIIQSFIEQFTLLVKPSNVAVAYTINQAELDKKIESIAQEIDKIEKDATLIVQDGTITEQDAEEGVRLNKEKISGLIARQINTFSSEAIPLPIGIITPKVYREGLSNAKNKLEYLIKNDIELVNKENKYQVSKEQIYEWLDLFASSARTDNRGYVLEVSLNQEKVKAYLVTLAGTIDQDSVNAKLVFRENKVSVFNPAQKGKKLDTEKALSMIEDALLNAKTQTIELPVAEVEPEISDAKINQLGLNEIIGKSTTSFAKSPANRIHNIKNGAAQLSGFLIEPNTEFSVVTRLGEVNDKSGYLPELVIKENRTVPEYGGGLCQVSTTLFRAALEAGLPIIERQNHSYRVSYYEPPVGLDATVYLPKPDLKFKNNTPGYILVQGYVEENNLTFELYGTKDGRVAKLEGPFTSGYIDPPNPIYTVTDTLTSGETKQIEKAHKGASSVVYYKVFDKDGKEINNQTFKSKYKAWPARFLVGKLPDNTENASAASLSE</sequence>
<dbReference type="AlphaFoldDB" id="A0A2M7CHK3"/>